<protein>
    <submittedName>
        <fullName evidence="2">Putative secreted protein</fullName>
    </submittedName>
</protein>
<organism evidence="2">
    <name type="scientific">Anopheles triannulatus</name>
    <dbReference type="NCBI Taxonomy" id="58253"/>
    <lineage>
        <taxon>Eukaryota</taxon>
        <taxon>Metazoa</taxon>
        <taxon>Ecdysozoa</taxon>
        <taxon>Arthropoda</taxon>
        <taxon>Hexapoda</taxon>
        <taxon>Insecta</taxon>
        <taxon>Pterygota</taxon>
        <taxon>Neoptera</taxon>
        <taxon>Endopterygota</taxon>
        <taxon>Diptera</taxon>
        <taxon>Nematocera</taxon>
        <taxon>Culicoidea</taxon>
        <taxon>Culicidae</taxon>
        <taxon>Anophelinae</taxon>
        <taxon>Anopheles</taxon>
    </lineage>
</organism>
<dbReference type="EMBL" id="GGFK01014633">
    <property type="protein sequence ID" value="MBW47954.1"/>
    <property type="molecule type" value="Transcribed_RNA"/>
</dbReference>
<reference evidence="2" key="1">
    <citation type="submission" date="2018-01" db="EMBL/GenBank/DDBJ databases">
        <title>An insight into the sialome of Amazonian anophelines.</title>
        <authorList>
            <person name="Ribeiro J.M."/>
            <person name="Scarpassa V."/>
            <person name="Calvo E."/>
        </authorList>
    </citation>
    <scope>NUCLEOTIDE SEQUENCE</scope>
    <source>
        <tissue evidence="2">Salivary glands</tissue>
    </source>
</reference>
<sequence>MRLVMPIVLLLPLLPCLASEPVVLLVPADRECSLKPLPGMDDFWRPLSETAAATLPPPIACALLLWTLLAP</sequence>
<accession>A0A2M4B4H1</accession>
<name>A0A2M4B4H1_9DIPT</name>
<feature type="chain" id="PRO_5014986212" evidence="1">
    <location>
        <begin position="19"/>
        <end position="71"/>
    </location>
</feature>
<feature type="signal peptide" evidence="1">
    <location>
        <begin position="1"/>
        <end position="18"/>
    </location>
</feature>
<evidence type="ECO:0000313" key="2">
    <source>
        <dbReference type="EMBL" id="MBW47954.1"/>
    </source>
</evidence>
<dbReference type="AlphaFoldDB" id="A0A2M4B4H1"/>
<proteinExistence type="predicted"/>
<keyword evidence="1" id="KW-0732">Signal</keyword>
<evidence type="ECO:0000256" key="1">
    <source>
        <dbReference type="SAM" id="SignalP"/>
    </source>
</evidence>